<sequence>MPPQTPKELTPVRTPPTSARGKRGRPRGSRGRSRARSTTTDSDFTAADGDTGDDSLPTAGFYIGLLTDNVANNNDLGLLAAPLSPPHEGWTPENPKPKMPGPPKTNVTRYGTATDRAFVLALCYFYDESTLYALCWDKTGMSHPIDRQRNGKRLGPSTRGKIDMEIVAMWMVFHFSIYNAWDNLKQGARLALSCVRLTDEGVFYCLCTMTPQQRSARFQADFDQHG</sequence>
<dbReference type="AlphaFoldDB" id="A0A124GQK8"/>
<evidence type="ECO:0000256" key="1">
    <source>
        <dbReference type="SAM" id="MobiDB-lite"/>
    </source>
</evidence>
<feature type="compositionally biased region" description="Low complexity" evidence="1">
    <location>
        <begin position="36"/>
        <end position="49"/>
    </location>
</feature>
<dbReference type="EMBL" id="LLXE01000283">
    <property type="protein sequence ID" value="KUM58447.1"/>
    <property type="molecule type" value="Genomic_DNA"/>
</dbReference>
<dbReference type="OrthoDB" id="4360842at2759"/>
<proteinExistence type="predicted"/>
<dbReference type="Proteomes" id="UP000055045">
    <property type="component" value="Unassembled WGS sequence"/>
</dbReference>
<name>A0A124GQK8_PENFR</name>
<feature type="region of interest" description="Disordered" evidence="1">
    <location>
        <begin position="1"/>
        <end position="53"/>
    </location>
</feature>
<gene>
    <name evidence="2" type="ORF">ACN42_g8704</name>
</gene>
<dbReference type="STRING" id="48697.A0A124GQK8"/>
<reference evidence="2 3" key="1">
    <citation type="submission" date="2015-10" db="EMBL/GenBank/DDBJ databases">
        <title>Genome sequencing of Penicillium freii.</title>
        <authorList>
            <person name="Nguyen H.D."/>
            <person name="Visagie C.M."/>
            <person name="Seifert K.A."/>
        </authorList>
    </citation>
    <scope>NUCLEOTIDE SEQUENCE [LARGE SCALE GENOMIC DNA]</scope>
    <source>
        <strain evidence="2 3">DAOM 242723</strain>
    </source>
</reference>
<accession>A0A124GQK8</accession>
<organism evidence="2 3">
    <name type="scientific">Penicillium freii</name>
    <dbReference type="NCBI Taxonomy" id="48697"/>
    <lineage>
        <taxon>Eukaryota</taxon>
        <taxon>Fungi</taxon>
        <taxon>Dikarya</taxon>
        <taxon>Ascomycota</taxon>
        <taxon>Pezizomycotina</taxon>
        <taxon>Eurotiomycetes</taxon>
        <taxon>Eurotiomycetidae</taxon>
        <taxon>Eurotiales</taxon>
        <taxon>Aspergillaceae</taxon>
        <taxon>Penicillium</taxon>
    </lineage>
</organism>
<evidence type="ECO:0000313" key="3">
    <source>
        <dbReference type="Proteomes" id="UP000055045"/>
    </source>
</evidence>
<feature type="compositionally biased region" description="Basic residues" evidence="1">
    <location>
        <begin position="20"/>
        <end position="35"/>
    </location>
</feature>
<keyword evidence="3" id="KW-1185">Reference proteome</keyword>
<protein>
    <submittedName>
        <fullName evidence="2">Uncharacterized protein</fullName>
    </submittedName>
</protein>
<evidence type="ECO:0000313" key="2">
    <source>
        <dbReference type="EMBL" id="KUM58447.1"/>
    </source>
</evidence>
<comment type="caution">
    <text evidence="2">The sequence shown here is derived from an EMBL/GenBank/DDBJ whole genome shotgun (WGS) entry which is preliminary data.</text>
</comment>
<feature type="region of interest" description="Disordered" evidence="1">
    <location>
        <begin position="84"/>
        <end position="104"/>
    </location>
</feature>